<organism evidence="2 3">
    <name type="scientific">Allacma fusca</name>
    <dbReference type="NCBI Taxonomy" id="39272"/>
    <lineage>
        <taxon>Eukaryota</taxon>
        <taxon>Metazoa</taxon>
        <taxon>Ecdysozoa</taxon>
        <taxon>Arthropoda</taxon>
        <taxon>Hexapoda</taxon>
        <taxon>Collembola</taxon>
        <taxon>Symphypleona</taxon>
        <taxon>Sminthuridae</taxon>
        <taxon>Allacma</taxon>
    </lineage>
</organism>
<dbReference type="GO" id="GO:0005758">
    <property type="term" value="C:mitochondrial intermembrane space"/>
    <property type="evidence" value="ECO:0007669"/>
    <property type="project" value="InterPro"/>
</dbReference>
<dbReference type="InterPro" id="IPR006797">
    <property type="entry name" value="PRELI/MSF1_dom"/>
</dbReference>
<name>A0A8J2K255_9HEXA</name>
<sequence>MGKYFENSSIFLFAWDQVAQAFWNRYPNPHSSHVLSEDTIHREIRGNELYTRKLLIKTNRMPKWGAHFVKTKNVAILEESYVNPVDKVITTYTRNLGYTRVMSIVEKVTYRPSPTFPDQTIAERKAWITSEIYGFRRAIEGFGAKRFRKNCSQAVSGFNYVLQNYKGIYSYC</sequence>
<reference evidence="2" key="1">
    <citation type="submission" date="2021-06" db="EMBL/GenBank/DDBJ databases">
        <authorList>
            <person name="Hodson N. C."/>
            <person name="Mongue J. A."/>
            <person name="Jaron S. K."/>
        </authorList>
    </citation>
    <scope>NUCLEOTIDE SEQUENCE</scope>
</reference>
<dbReference type="AlphaFoldDB" id="A0A8J2K255"/>
<dbReference type="Pfam" id="PF04707">
    <property type="entry name" value="PRELI"/>
    <property type="match status" value="1"/>
</dbReference>
<evidence type="ECO:0000259" key="1">
    <source>
        <dbReference type="PROSITE" id="PS50904"/>
    </source>
</evidence>
<dbReference type="OrthoDB" id="341300at2759"/>
<evidence type="ECO:0000313" key="2">
    <source>
        <dbReference type="EMBL" id="CAG7729794.1"/>
    </source>
</evidence>
<feature type="domain" description="PRELI/MSF1" evidence="1">
    <location>
        <begin position="2"/>
        <end position="170"/>
    </location>
</feature>
<comment type="caution">
    <text evidence="2">The sequence shown here is derived from an EMBL/GenBank/DDBJ whole genome shotgun (WGS) entry which is preliminary data.</text>
</comment>
<protein>
    <recommendedName>
        <fullName evidence="1">PRELI/MSF1 domain-containing protein</fullName>
    </recommendedName>
</protein>
<dbReference type="InterPro" id="IPR037365">
    <property type="entry name" value="Slowmo/Ups"/>
</dbReference>
<accession>A0A8J2K255</accession>
<evidence type="ECO:0000313" key="3">
    <source>
        <dbReference type="Proteomes" id="UP000708208"/>
    </source>
</evidence>
<gene>
    <name evidence="2" type="ORF">AFUS01_LOCUS18486</name>
</gene>
<dbReference type="EMBL" id="CAJVCH010184263">
    <property type="protein sequence ID" value="CAG7729794.1"/>
    <property type="molecule type" value="Genomic_DNA"/>
</dbReference>
<keyword evidence="3" id="KW-1185">Reference proteome</keyword>
<dbReference type="PROSITE" id="PS50904">
    <property type="entry name" value="PRELI_MSF1"/>
    <property type="match status" value="1"/>
</dbReference>
<dbReference type="PANTHER" id="PTHR11158">
    <property type="entry name" value="MSF1/PX19 RELATED"/>
    <property type="match status" value="1"/>
</dbReference>
<dbReference type="Proteomes" id="UP000708208">
    <property type="component" value="Unassembled WGS sequence"/>
</dbReference>
<proteinExistence type="predicted"/>